<organism evidence="2 3">
    <name type="scientific">Raoultella ornithinolytica</name>
    <name type="common">Klebsiella ornithinolytica</name>
    <dbReference type="NCBI Taxonomy" id="54291"/>
    <lineage>
        <taxon>Bacteria</taxon>
        <taxon>Pseudomonadati</taxon>
        <taxon>Pseudomonadota</taxon>
        <taxon>Gammaproteobacteria</taxon>
        <taxon>Enterobacterales</taxon>
        <taxon>Enterobacteriaceae</taxon>
        <taxon>Klebsiella/Raoultella group</taxon>
        <taxon>Raoultella</taxon>
    </lineage>
</organism>
<dbReference type="PANTHER" id="PTHR22916">
    <property type="entry name" value="GLYCOSYLTRANSFERASE"/>
    <property type="match status" value="1"/>
</dbReference>
<accession>A0ABZ2E173</accession>
<dbReference type="Proteomes" id="UP001350972">
    <property type="component" value="Chromosome"/>
</dbReference>
<reference evidence="2 3" key="1">
    <citation type="submission" date="2024-02" db="EMBL/GenBank/DDBJ databases">
        <title>Tn5403 promotes plasmid rearrangements and degradation of the Klebsiella pneumoniae carbapenemase (KPC) transposon Tn4401.</title>
        <authorList>
            <person name="Sheppard A.E."/>
            <person name="Barry K.E."/>
            <person name="Parikh H.I."/>
            <person name="Vegesana K."/>
            <person name="Sebra R."/>
            <person name="George S."/>
            <person name="Sanderson N.D."/>
            <person name="Stoesser N."/>
            <person name="Eyre D.W."/>
            <person name="Crook D.W."/>
            <person name="Walker A.S."/>
            <person name="Mathers A.J."/>
        </authorList>
    </citation>
    <scope>NUCLEOTIDE SEQUENCE [LARGE SCALE GENOMIC DNA]</scope>
    <source>
        <strain evidence="2 3">CAV1921</strain>
    </source>
</reference>
<dbReference type="InterPro" id="IPR001173">
    <property type="entry name" value="Glyco_trans_2-like"/>
</dbReference>
<dbReference type="PANTHER" id="PTHR22916:SF3">
    <property type="entry name" value="UDP-GLCNAC:BETAGAL BETA-1,3-N-ACETYLGLUCOSAMINYLTRANSFERASE-LIKE PROTEIN 1"/>
    <property type="match status" value="1"/>
</dbReference>
<evidence type="ECO:0000313" key="2">
    <source>
        <dbReference type="EMBL" id="WWC13339.1"/>
    </source>
</evidence>
<evidence type="ECO:0000259" key="1">
    <source>
        <dbReference type="Pfam" id="PF00535"/>
    </source>
</evidence>
<sequence length="301" mass="34991">MDISEVKVDIILASYNGELFIEEQIRSILNQTHQNINLIITDDSSNDNTKEIVDGLMLLDKRIRFYKNETGSGVVSNFNNGLRYSTAEYILFSDQDDVWKNNKVELLLNEIIAKEVSDDFIIPCLIFSNLSIVNEDLSLINNDFYAYNKLNPINNTKIEYLKWRSSVYGCSLIFNRKLLVLAGCVPLGISMHDHWFAFHAALKGKICFFNQSLVLYRQHRNNVVGAHKRSFFQKIYRGKKTFEGIYKAINSSRELETIYARKMQSVEENKINFILRNVIPFATERKLYTLFFVLGYLCQKQ</sequence>
<dbReference type="SUPFAM" id="SSF53448">
    <property type="entry name" value="Nucleotide-diphospho-sugar transferases"/>
    <property type="match status" value="1"/>
</dbReference>
<evidence type="ECO:0000313" key="3">
    <source>
        <dbReference type="Proteomes" id="UP001350972"/>
    </source>
</evidence>
<protein>
    <submittedName>
        <fullName evidence="2">Glycosyltransferase family 2 protein</fullName>
    </submittedName>
</protein>
<feature type="domain" description="Glycosyltransferase 2-like" evidence="1">
    <location>
        <begin position="10"/>
        <end position="116"/>
    </location>
</feature>
<keyword evidence="3" id="KW-1185">Reference proteome</keyword>
<dbReference type="Gene3D" id="3.90.550.10">
    <property type="entry name" value="Spore Coat Polysaccharide Biosynthesis Protein SpsA, Chain A"/>
    <property type="match status" value="1"/>
</dbReference>
<dbReference type="Pfam" id="PF00535">
    <property type="entry name" value="Glycos_transf_2"/>
    <property type="match status" value="1"/>
</dbReference>
<proteinExistence type="predicted"/>
<gene>
    <name evidence="2" type="ORF">LM286_08490</name>
</gene>
<dbReference type="RefSeq" id="WP_165634068.1">
    <property type="nucleotide sequence ID" value="NZ_CP145156.1"/>
</dbReference>
<name>A0ABZ2E173_RAOOR</name>
<dbReference type="CDD" id="cd04196">
    <property type="entry name" value="GT_2_like_d"/>
    <property type="match status" value="1"/>
</dbReference>
<dbReference type="InterPro" id="IPR029044">
    <property type="entry name" value="Nucleotide-diphossugar_trans"/>
</dbReference>
<dbReference type="EMBL" id="CP145163">
    <property type="protein sequence ID" value="WWC13339.1"/>
    <property type="molecule type" value="Genomic_DNA"/>
</dbReference>